<keyword evidence="3" id="KW-1185">Reference proteome</keyword>
<dbReference type="RefSeq" id="WP_307424571.1">
    <property type="nucleotide sequence ID" value="NZ_JAUSVK010000001.1"/>
</dbReference>
<sequence length="153" mass="15866">MLKITILTCAIITMPPALEAALAGDSAPQASDHAALVWTGRFVDIARVPATPGNAPNQRDIPIRGSGDPDIVGSIPPAAAGIAYLERMLARGTQDVRSCAAPAADAPGQDLACGGAGNNRWSERVEHFNYDVGTADMRWIDPLLHSSPSSAGP</sequence>
<protein>
    <submittedName>
        <fullName evidence="2">Uncharacterized protein</fullName>
    </submittedName>
</protein>
<comment type="caution">
    <text evidence="2">The sequence shown here is derived from an EMBL/GenBank/DDBJ whole genome shotgun (WGS) entry which is preliminary data.</text>
</comment>
<evidence type="ECO:0000256" key="1">
    <source>
        <dbReference type="SAM" id="SignalP"/>
    </source>
</evidence>
<keyword evidence="1" id="KW-0732">Signal</keyword>
<evidence type="ECO:0000313" key="3">
    <source>
        <dbReference type="Proteomes" id="UP001237448"/>
    </source>
</evidence>
<dbReference type="Proteomes" id="UP001237448">
    <property type="component" value="Unassembled WGS sequence"/>
</dbReference>
<feature type="chain" id="PRO_5046195100" evidence="1">
    <location>
        <begin position="20"/>
        <end position="153"/>
    </location>
</feature>
<organism evidence="2 3">
    <name type="scientific">Labrys monachus</name>
    <dbReference type="NCBI Taxonomy" id="217067"/>
    <lineage>
        <taxon>Bacteria</taxon>
        <taxon>Pseudomonadati</taxon>
        <taxon>Pseudomonadota</taxon>
        <taxon>Alphaproteobacteria</taxon>
        <taxon>Hyphomicrobiales</taxon>
        <taxon>Xanthobacteraceae</taxon>
        <taxon>Labrys</taxon>
    </lineage>
</organism>
<dbReference type="EMBL" id="JAUSVK010000001">
    <property type="protein sequence ID" value="MDQ0391745.1"/>
    <property type="molecule type" value="Genomic_DNA"/>
</dbReference>
<feature type="signal peptide" evidence="1">
    <location>
        <begin position="1"/>
        <end position="19"/>
    </location>
</feature>
<name>A0ABU0FAW7_9HYPH</name>
<accession>A0ABU0FAW7</accession>
<proteinExistence type="predicted"/>
<gene>
    <name evidence="2" type="ORF">J3R73_001537</name>
</gene>
<reference evidence="2 3" key="1">
    <citation type="submission" date="2023-07" db="EMBL/GenBank/DDBJ databases">
        <title>Genomic Encyclopedia of Type Strains, Phase IV (KMG-IV): sequencing the most valuable type-strain genomes for metagenomic binning, comparative biology and taxonomic classification.</title>
        <authorList>
            <person name="Goeker M."/>
        </authorList>
    </citation>
    <scope>NUCLEOTIDE SEQUENCE [LARGE SCALE GENOMIC DNA]</scope>
    <source>
        <strain evidence="2 3">DSM 5896</strain>
    </source>
</reference>
<evidence type="ECO:0000313" key="2">
    <source>
        <dbReference type="EMBL" id="MDQ0391745.1"/>
    </source>
</evidence>